<dbReference type="Gene3D" id="3.80.10.10">
    <property type="entry name" value="Ribonuclease Inhibitor"/>
    <property type="match status" value="1"/>
</dbReference>
<sequence length="579" mass="62653">MACGTLIVIHWQPSLSGPDRALVRPETHTPGSVRSNTLDGRRMAGLVLAPARQRTPTASPPTSPSPACAPAMLAPLYTGDPALPLPALYKLPDELWLLILSHIPHLYPWHAPALAYDDAFLPPPGPSALTATRTSTFQAETRFVQAQFEHWQRTMQAALAVCSGWYAELRPSMDDWLLFRSPAHLRAFVRARPPIEHLAIRRVDVHYDECYPDTLVQPFLARCTALQQLHLTQLNNHLAVDIPLPLLDTLAATAPAHITTLGFPKRGIPPHALARLARLPNLTHLSVGADKTPFTPASLAPHLPLPPAAFASLTHLRIDLPVLSRASDLLLNHLPPSTLPALHSLSLSTTETPFRMPSSAFAQPFCARILEPFFAAHGPKLRSLQFTLAEPAQHAHLCRLVAYCPRLHQLALPACSHTREAAPAWHLPELRELAMNNFMQLSPENALQISDHWRSVVGLVLAFTAPAGAHSTSPFQSRASSPERRKHGAGADPPSAFPALRRLRLADVLPPSCASSSTAPITPTEPPRPLAHQTKLALRVQQLCGERGVQVVDCTGGPVQPGAMGGRWPGGGAPGGRAV</sequence>
<protein>
    <recommendedName>
        <fullName evidence="4">F-box domain-containing protein</fullName>
    </recommendedName>
</protein>
<organism evidence="2 3">
    <name type="scientific">Calocera cornea HHB12733</name>
    <dbReference type="NCBI Taxonomy" id="1353952"/>
    <lineage>
        <taxon>Eukaryota</taxon>
        <taxon>Fungi</taxon>
        <taxon>Dikarya</taxon>
        <taxon>Basidiomycota</taxon>
        <taxon>Agaricomycotina</taxon>
        <taxon>Dacrymycetes</taxon>
        <taxon>Dacrymycetales</taxon>
        <taxon>Dacrymycetaceae</taxon>
        <taxon>Calocera</taxon>
    </lineage>
</organism>
<dbReference type="Proteomes" id="UP000076842">
    <property type="component" value="Unassembled WGS sequence"/>
</dbReference>
<dbReference type="AlphaFoldDB" id="A0A165HFZ0"/>
<dbReference type="SUPFAM" id="SSF52047">
    <property type="entry name" value="RNI-like"/>
    <property type="match status" value="1"/>
</dbReference>
<keyword evidence="3" id="KW-1185">Reference proteome</keyword>
<name>A0A165HFZ0_9BASI</name>
<proteinExistence type="predicted"/>
<dbReference type="EMBL" id="KV423942">
    <property type="protein sequence ID" value="KZT59249.1"/>
    <property type="molecule type" value="Genomic_DNA"/>
</dbReference>
<reference evidence="2 3" key="1">
    <citation type="journal article" date="2016" name="Mol. Biol. Evol.">
        <title>Comparative Genomics of Early-Diverging Mushroom-Forming Fungi Provides Insights into the Origins of Lignocellulose Decay Capabilities.</title>
        <authorList>
            <person name="Nagy L.G."/>
            <person name="Riley R."/>
            <person name="Tritt A."/>
            <person name="Adam C."/>
            <person name="Daum C."/>
            <person name="Floudas D."/>
            <person name="Sun H."/>
            <person name="Yadav J.S."/>
            <person name="Pangilinan J."/>
            <person name="Larsson K.H."/>
            <person name="Matsuura K."/>
            <person name="Barry K."/>
            <person name="Labutti K."/>
            <person name="Kuo R."/>
            <person name="Ohm R.A."/>
            <person name="Bhattacharya S.S."/>
            <person name="Shirouzu T."/>
            <person name="Yoshinaga Y."/>
            <person name="Martin F.M."/>
            <person name="Grigoriev I.V."/>
            <person name="Hibbett D.S."/>
        </authorList>
    </citation>
    <scope>NUCLEOTIDE SEQUENCE [LARGE SCALE GENOMIC DNA]</scope>
    <source>
        <strain evidence="2 3">HHB12733</strain>
    </source>
</reference>
<feature type="compositionally biased region" description="Gly residues" evidence="1">
    <location>
        <begin position="563"/>
        <end position="579"/>
    </location>
</feature>
<evidence type="ECO:0008006" key="4">
    <source>
        <dbReference type="Google" id="ProtNLM"/>
    </source>
</evidence>
<feature type="compositionally biased region" description="Polar residues" evidence="1">
    <location>
        <begin position="470"/>
        <end position="480"/>
    </location>
</feature>
<dbReference type="InterPro" id="IPR032675">
    <property type="entry name" value="LRR_dom_sf"/>
</dbReference>
<feature type="region of interest" description="Disordered" evidence="1">
    <location>
        <begin position="469"/>
        <end position="496"/>
    </location>
</feature>
<dbReference type="OrthoDB" id="10412598at2759"/>
<dbReference type="InParanoid" id="A0A165HFZ0"/>
<evidence type="ECO:0000313" key="2">
    <source>
        <dbReference type="EMBL" id="KZT59249.1"/>
    </source>
</evidence>
<evidence type="ECO:0000256" key="1">
    <source>
        <dbReference type="SAM" id="MobiDB-lite"/>
    </source>
</evidence>
<feature type="region of interest" description="Disordered" evidence="1">
    <location>
        <begin position="558"/>
        <end position="579"/>
    </location>
</feature>
<gene>
    <name evidence="2" type="ORF">CALCODRAFT_198779</name>
</gene>
<evidence type="ECO:0000313" key="3">
    <source>
        <dbReference type="Proteomes" id="UP000076842"/>
    </source>
</evidence>
<accession>A0A165HFZ0</accession>